<evidence type="ECO:0000313" key="2">
    <source>
        <dbReference type="Proteomes" id="UP001529510"/>
    </source>
</evidence>
<proteinExistence type="predicted"/>
<evidence type="ECO:0000313" key="1">
    <source>
        <dbReference type="EMBL" id="KAL0154674.1"/>
    </source>
</evidence>
<name>A0ABD0MZT7_CIRMR</name>
<accession>A0ABD0MZT7</accession>
<dbReference type="EMBL" id="JAMKFB020000025">
    <property type="protein sequence ID" value="KAL0154674.1"/>
    <property type="molecule type" value="Genomic_DNA"/>
</dbReference>
<sequence>YFKSRSLSNNRRNVWFAEFWEENFGCNPKKCTGMKVLHHCLSTWFRNYTVAERVLLCLGGKEVHHVDIGLDLFEDSVFIVVEKINGDIRHKR</sequence>
<organism evidence="1 2">
    <name type="scientific">Cirrhinus mrigala</name>
    <name type="common">Mrigala</name>
    <dbReference type="NCBI Taxonomy" id="683832"/>
    <lineage>
        <taxon>Eukaryota</taxon>
        <taxon>Metazoa</taxon>
        <taxon>Chordata</taxon>
        <taxon>Craniata</taxon>
        <taxon>Vertebrata</taxon>
        <taxon>Euteleostomi</taxon>
        <taxon>Actinopterygii</taxon>
        <taxon>Neopterygii</taxon>
        <taxon>Teleostei</taxon>
        <taxon>Ostariophysi</taxon>
        <taxon>Cypriniformes</taxon>
        <taxon>Cyprinidae</taxon>
        <taxon>Labeoninae</taxon>
        <taxon>Labeonini</taxon>
        <taxon>Cirrhinus</taxon>
    </lineage>
</organism>
<dbReference type="AlphaFoldDB" id="A0ABD0MZT7"/>
<keyword evidence="2" id="KW-1185">Reference proteome</keyword>
<protein>
    <submittedName>
        <fullName evidence="1">Uncharacterized protein</fullName>
    </submittedName>
</protein>
<dbReference type="Gene3D" id="3.40.50.2300">
    <property type="match status" value="1"/>
</dbReference>
<reference evidence="1 2" key="1">
    <citation type="submission" date="2024-05" db="EMBL/GenBank/DDBJ databases">
        <title>Genome sequencing and assembly of Indian major carp, Cirrhinus mrigala (Hamilton, 1822).</title>
        <authorList>
            <person name="Mohindra V."/>
            <person name="Chowdhury L.M."/>
            <person name="Lal K."/>
            <person name="Jena J.K."/>
        </authorList>
    </citation>
    <scope>NUCLEOTIDE SEQUENCE [LARGE SCALE GENOMIC DNA]</scope>
    <source>
        <strain evidence="1">CM1030</strain>
        <tissue evidence="1">Blood</tissue>
    </source>
</reference>
<feature type="non-terminal residue" evidence="1">
    <location>
        <position position="92"/>
    </location>
</feature>
<gene>
    <name evidence="1" type="ORF">M9458_048937</name>
</gene>
<dbReference type="Proteomes" id="UP001529510">
    <property type="component" value="Unassembled WGS sequence"/>
</dbReference>
<feature type="non-terminal residue" evidence="1">
    <location>
        <position position="1"/>
    </location>
</feature>
<comment type="caution">
    <text evidence="1">The sequence shown here is derived from an EMBL/GenBank/DDBJ whole genome shotgun (WGS) entry which is preliminary data.</text>
</comment>